<keyword evidence="4" id="KW-1185">Reference proteome</keyword>
<feature type="transmembrane region" description="Helical" evidence="1">
    <location>
        <begin position="92"/>
        <end position="125"/>
    </location>
</feature>
<evidence type="ECO:0000313" key="4">
    <source>
        <dbReference type="Proteomes" id="UP000199163"/>
    </source>
</evidence>
<name>A0A1G8A7G8_9BACI</name>
<evidence type="ECO:0000313" key="3">
    <source>
        <dbReference type="EMBL" id="SDH16879.1"/>
    </source>
</evidence>
<feature type="transmembrane region" description="Helical" evidence="1">
    <location>
        <begin position="131"/>
        <end position="148"/>
    </location>
</feature>
<gene>
    <name evidence="3" type="ORF">SAMN05192534_10252</name>
</gene>
<evidence type="ECO:0000256" key="1">
    <source>
        <dbReference type="SAM" id="Phobius"/>
    </source>
</evidence>
<dbReference type="AlphaFoldDB" id="A0A1G8A7G8"/>
<organism evidence="3 4">
    <name type="scientific">Alteribacillus persepolensis</name>
    <dbReference type="NCBI Taxonomy" id="568899"/>
    <lineage>
        <taxon>Bacteria</taxon>
        <taxon>Bacillati</taxon>
        <taxon>Bacillota</taxon>
        <taxon>Bacilli</taxon>
        <taxon>Bacillales</taxon>
        <taxon>Bacillaceae</taxon>
        <taxon>Alteribacillus</taxon>
    </lineage>
</organism>
<feature type="transmembrane region" description="Helical" evidence="1">
    <location>
        <begin position="12"/>
        <end position="29"/>
    </location>
</feature>
<accession>A0A1G8A7G8</accession>
<dbReference type="STRING" id="568899.SAMN05192534_10252"/>
<dbReference type="InterPro" id="IPR009936">
    <property type="entry name" value="DUF1468"/>
</dbReference>
<keyword evidence="1" id="KW-1133">Transmembrane helix</keyword>
<feature type="domain" description="DUF1468" evidence="2">
    <location>
        <begin position="13"/>
        <end position="157"/>
    </location>
</feature>
<keyword evidence="1" id="KW-0472">Membrane</keyword>
<proteinExistence type="predicted"/>
<protein>
    <submittedName>
        <fullName evidence="3">Tripartite tricarboxylate transporter TctB family protein</fullName>
    </submittedName>
</protein>
<dbReference type="OrthoDB" id="2974162at2"/>
<evidence type="ECO:0000259" key="2">
    <source>
        <dbReference type="Pfam" id="PF07331"/>
    </source>
</evidence>
<dbReference type="Pfam" id="PF07331">
    <property type="entry name" value="TctB"/>
    <property type="match status" value="1"/>
</dbReference>
<dbReference type="RefSeq" id="WP_091271246.1">
    <property type="nucleotide sequence ID" value="NZ_FNDK01000002.1"/>
</dbReference>
<reference evidence="3 4" key="1">
    <citation type="submission" date="2016-10" db="EMBL/GenBank/DDBJ databases">
        <authorList>
            <person name="de Groot N.N."/>
        </authorList>
    </citation>
    <scope>NUCLEOTIDE SEQUENCE [LARGE SCALE GENOMIC DNA]</scope>
    <source>
        <strain evidence="3 4">DSM 21632</strain>
    </source>
</reference>
<dbReference type="Proteomes" id="UP000199163">
    <property type="component" value="Unassembled WGS sequence"/>
</dbReference>
<dbReference type="EMBL" id="FNDK01000002">
    <property type="protein sequence ID" value="SDH16879.1"/>
    <property type="molecule type" value="Genomic_DNA"/>
</dbReference>
<feature type="transmembrane region" description="Helical" evidence="1">
    <location>
        <begin position="41"/>
        <end position="60"/>
    </location>
</feature>
<keyword evidence="1" id="KW-0812">Transmembrane</keyword>
<sequence>MKINWKEIFPQVIMALFGIFLILIIPYQVVDNSEHSVGPGFFPTASAIIIVVLSVGSVIGKIGKGKAVHQQTKQQVATSKEKRNSKGIWRVVFITAGIFTWIFVIPLLGFFLTTLLATLYLMVVIGNRKKLQIVMVSILFTSGLYYLVEHLLKLSFPEGIM</sequence>